<dbReference type="eggNOG" id="KOG0351">
    <property type="taxonomic scope" value="Eukaryota"/>
</dbReference>
<accession>D8PYZ1</accession>
<dbReference type="InterPro" id="IPR011545">
    <property type="entry name" value="DEAD/DEAH_box_helicase_dom"/>
</dbReference>
<dbReference type="SMART" id="SM00487">
    <property type="entry name" value="DEXDc"/>
    <property type="match status" value="1"/>
</dbReference>
<keyword evidence="10" id="KW-1185">Reference proteome</keyword>
<evidence type="ECO:0000256" key="1">
    <source>
        <dbReference type="ARBA" id="ARBA00005446"/>
    </source>
</evidence>
<feature type="domain" description="Helicase ATP-binding" evidence="7">
    <location>
        <begin position="38"/>
        <end position="221"/>
    </location>
</feature>
<dbReference type="RefSeq" id="XP_003033685.1">
    <property type="nucleotide sequence ID" value="XM_003033639.1"/>
</dbReference>
<dbReference type="OMA" id="PHEYERG"/>
<dbReference type="Gene3D" id="3.40.50.300">
    <property type="entry name" value="P-loop containing nucleotide triphosphate hydrolases"/>
    <property type="match status" value="2"/>
</dbReference>
<dbReference type="GO" id="GO:0005737">
    <property type="term" value="C:cytoplasm"/>
    <property type="evidence" value="ECO:0007669"/>
    <property type="project" value="TreeGrafter"/>
</dbReference>
<evidence type="ECO:0000256" key="2">
    <source>
        <dbReference type="ARBA" id="ARBA00022741"/>
    </source>
</evidence>
<dbReference type="GeneID" id="9586247"/>
<dbReference type="GO" id="GO:0005634">
    <property type="term" value="C:nucleus"/>
    <property type="evidence" value="ECO:0007669"/>
    <property type="project" value="TreeGrafter"/>
</dbReference>
<dbReference type="PROSITE" id="PS51192">
    <property type="entry name" value="HELICASE_ATP_BIND_1"/>
    <property type="match status" value="1"/>
</dbReference>
<evidence type="ECO:0000259" key="7">
    <source>
        <dbReference type="PROSITE" id="PS51192"/>
    </source>
</evidence>
<comment type="catalytic activity">
    <reaction evidence="4">
        <text>Couples ATP hydrolysis with the unwinding of duplex DNA by translocating in the 3'-5' direction.</text>
        <dbReference type="EC" id="5.6.2.4"/>
    </reaction>
</comment>
<feature type="domain" description="Helicase C-terminal" evidence="8">
    <location>
        <begin position="246"/>
        <end position="407"/>
    </location>
</feature>
<dbReference type="GO" id="GO:0005524">
    <property type="term" value="F:ATP binding"/>
    <property type="evidence" value="ECO:0007669"/>
    <property type="project" value="UniProtKB-KW"/>
</dbReference>
<keyword evidence="2" id="KW-0547">Nucleotide-binding</keyword>
<organism evidence="10">
    <name type="scientific">Schizophyllum commune (strain H4-8 / FGSC 9210)</name>
    <name type="common">Split gill fungus</name>
    <dbReference type="NCBI Taxonomy" id="578458"/>
    <lineage>
        <taxon>Eukaryota</taxon>
        <taxon>Fungi</taxon>
        <taxon>Dikarya</taxon>
        <taxon>Basidiomycota</taxon>
        <taxon>Agaricomycotina</taxon>
        <taxon>Agaricomycetes</taxon>
        <taxon>Agaricomycetidae</taxon>
        <taxon>Agaricales</taxon>
        <taxon>Schizophyllaceae</taxon>
        <taxon>Schizophyllum</taxon>
    </lineage>
</organism>
<dbReference type="SUPFAM" id="SSF52540">
    <property type="entry name" value="P-loop containing nucleoside triphosphate hydrolases"/>
    <property type="match status" value="1"/>
</dbReference>
<proteinExistence type="inferred from homology"/>
<evidence type="ECO:0000256" key="5">
    <source>
        <dbReference type="ARBA" id="ARBA00034808"/>
    </source>
</evidence>
<dbReference type="PANTHER" id="PTHR13710:SF120">
    <property type="entry name" value="BIFUNCTIONAL 3'-5' EXONUCLEASE_ATP-DEPENDENT HELICASE WRN"/>
    <property type="match status" value="1"/>
</dbReference>
<keyword evidence="3" id="KW-0067">ATP-binding</keyword>
<dbReference type="KEGG" id="scm:SCHCO_02597357"/>
<dbReference type="HOGENOM" id="CLU_014216_0_0_1"/>
<dbReference type="VEuPathDB" id="FungiDB:SCHCODRAFT_02597357"/>
<evidence type="ECO:0000256" key="3">
    <source>
        <dbReference type="ARBA" id="ARBA00022840"/>
    </source>
</evidence>
<evidence type="ECO:0000259" key="8">
    <source>
        <dbReference type="PROSITE" id="PS51194"/>
    </source>
</evidence>
<dbReference type="CDD" id="cd17920">
    <property type="entry name" value="DEXHc_RecQ"/>
    <property type="match status" value="1"/>
</dbReference>
<reference evidence="9 10" key="1">
    <citation type="journal article" date="2010" name="Nat. Biotechnol.">
        <title>Genome sequence of the model mushroom Schizophyllum commune.</title>
        <authorList>
            <person name="Ohm R.A."/>
            <person name="de Jong J.F."/>
            <person name="Lugones L.G."/>
            <person name="Aerts A."/>
            <person name="Kothe E."/>
            <person name="Stajich J.E."/>
            <person name="de Vries R.P."/>
            <person name="Record E."/>
            <person name="Levasseur A."/>
            <person name="Baker S.E."/>
            <person name="Bartholomew K.A."/>
            <person name="Coutinho P.M."/>
            <person name="Erdmann S."/>
            <person name="Fowler T.J."/>
            <person name="Gathman A.C."/>
            <person name="Lombard V."/>
            <person name="Henrissat B."/>
            <person name="Knabe N."/>
            <person name="Kuees U."/>
            <person name="Lilly W.W."/>
            <person name="Lindquist E."/>
            <person name="Lucas S."/>
            <person name="Magnuson J.K."/>
            <person name="Piumi F."/>
            <person name="Raudaskoski M."/>
            <person name="Salamov A."/>
            <person name="Schmutz J."/>
            <person name="Schwarze F.W.M.R."/>
            <person name="vanKuyk P.A."/>
            <person name="Horton J.S."/>
            <person name="Grigoriev I.V."/>
            <person name="Woesten H.A.B."/>
        </authorList>
    </citation>
    <scope>NUCLEOTIDE SEQUENCE [LARGE SCALE GENOMIC DNA]</scope>
    <source>
        <strain evidence="10">H4-8 / FGSC 9210</strain>
    </source>
</reference>
<feature type="compositionally biased region" description="Basic residues" evidence="6">
    <location>
        <begin position="663"/>
        <end position="675"/>
    </location>
</feature>
<evidence type="ECO:0000256" key="4">
    <source>
        <dbReference type="ARBA" id="ARBA00034617"/>
    </source>
</evidence>
<dbReference type="GO" id="GO:0009378">
    <property type="term" value="F:four-way junction helicase activity"/>
    <property type="evidence" value="ECO:0007669"/>
    <property type="project" value="TreeGrafter"/>
</dbReference>
<dbReference type="InParanoid" id="D8PYZ1"/>
<dbReference type="Pfam" id="PF00270">
    <property type="entry name" value="DEAD"/>
    <property type="match status" value="1"/>
</dbReference>
<evidence type="ECO:0000313" key="9">
    <source>
        <dbReference type="EMBL" id="EFI98782.1"/>
    </source>
</evidence>
<feature type="region of interest" description="Disordered" evidence="6">
    <location>
        <begin position="660"/>
        <end position="680"/>
    </location>
</feature>
<dbReference type="InterPro" id="IPR027417">
    <property type="entry name" value="P-loop_NTPase"/>
</dbReference>
<comment type="similarity">
    <text evidence="1">Belongs to the helicase family. RecQ subfamily.</text>
</comment>
<dbReference type="GO" id="GO:0003676">
    <property type="term" value="F:nucleic acid binding"/>
    <property type="evidence" value="ECO:0007669"/>
    <property type="project" value="InterPro"/>
</dbReference>
<name>D8PYZ1_SCHCM</name>
<dbReference type="STRING" id="578458.D8PYZ1"/>
<dbReference type="InterPro" id="IPR014001">
    <property type="entry name" value="Helicase_ATP-bd"/>
</dbReference>
<dbReference type="Pfam" id="PF00271">
    <property type="entry name" value="Helicase_C"/>
    <property type="match status" value="1"/>
</dbReference>
<dbReference type="GO" id="GO:0005694">
    <property type="term" value="C:chromosome"/>
    <property type="evidence" value="ECO:0007669"/>
    <property type="project" value="TreeGrafter"/>
</dbReference>
<dbReference type="OrthoDB" id="10261556at2759"/>
<dbReference type="SMART" id="SM00490">
    <property type="entry name" value="HELICc"/>
    <property type="match status" value="1"/>
</dbReference>
<dbReference type="AlphaFoldDB" id="D8PYZ1"/>
<dbReference type="EC" id="5.6.2.4" evidence="5"/>
<dbReference type="EMBL" id="GL377304">
    <property type="protein sequence ID" value="EFI98782.1"/>
    <property type="molecule type" value="Genomic_DNA"/>
</dbReference>
<evidence type="ECO:0000313" key="10">
    <source>
        <dbReference type="Proteomes" id="UP000007431"/>
    </source>
</evidence>
<sequence>MSSGAPRFLQPSRLALLHTNICETFEIHDVHDFQLETGQNTLRGKSTVLNVPTGGGKTIAFYYALFYYWYPGNTTPEDQKIVLVISPLIALMESQADDLTARGVPAVALTGRRMKGERLLENCAAGEYRVILVSPELVLSPGFRNIVLRSPTFRSNVIQLVIDEAHAICEWGTDDFRSDYRELGQLRGLLPKGIPVLCTSATLPQEVLDDICVTLCLPDDCEFILYSNAKPNIALSVRQLQHPDNSYADLVTLIPKNAKSASDIPMTLVYAGSRTVVEEIQDFLRRHLPAGIPQGSVEFYHRFIEDGRKDIILDRLRAGDIRICVCTDVLSWGIDLRNIVRVYLYKKPKTFNAMVQKYGRCVRLPTELGECVLFVTKAMYRSYEKGLAESADIALLQSDPDVGAGDEHDVDVDEDVRIEKGTDDDSALPTLKGKRLKSYAKRDEQYLIRYIGTKHCRRTVWDEFFDNANKRQLNPPVPNGARCCDNCTPNLFPIDAVLLEDPSQLQKGRRQRATKELEACVRARLEVIRGEWFAAAYPAGSHFLSPSHFLSDDLIATISSTATSFGNLPEFNTKFRWHWSPRYGSELVDAVLDERRKLEIPAGPNNDTSSSSRTAEPAIEILPPPKRIRLDKVSIAAYKRYQDIFGLCRSEIEGYVDSAGHSPAKRFRSLPRRGTSHAQGLCRRLAPARPQYPSSLW</sequence>
<dbReference type="InterPro" id="IPR001650">
    <property type="entry name" value="Helicase_C-like"/>
</dbReference>
<dbReference type="PROSITE" id="PS51194">
    <property type="entry name" value="HELICASE_CTER"/>
    <property type="match status" value="1"/>
</dbReference>
<dbReference type="GO" id="GO:0000724">
    <property type="term" value="P:double-strand break repair via homologous recombination"/>
    <property type="evidence" value="ECO:0007669"/>
    <property type="project" value="TreeGrafter"/>
</dbReference>
<dbReference type="GO" id="GO:0043138">
    <property type="term" value="F:3'-5' DNA helicase activity"/>
    <property type="evidence" value="ECO:0007669"/>
    <property type="project" value="UniProtKB-EC"/>
</dbReference>
<evidence type="ECO:0000256" key="6">
    <source>
        <dbReference type="SAM" id="MobiDB-lite"/>
    </source>
</evidence>
<dbReference type="PANTHER" id="PTHR13710">
    <property type="entry name" value="DNA HELICASE RECQ FAMILY MEMBER"/>
    <property type="match status" value="1"/>
</dbReference>
<gene>
    <name evidence="9" type="ORF">SCHCODRAFT_233194</name>
</gene>
<dbReference type="Proteomes" id="UP000007431">
    <property type="component" value="Unassembled WGS sequence"/>
</dbReference>
<protein>
    <recommendedName>
        <fullName evidence="5">DNA 3'-5' helicase</fullName>
        <ecNumber evidence="5">5.6.2.4</ecNumber>
    </recommendedName>
</protein>